<protein>
    <submittedName>
        <fullName evidence="1">Uncharacterized protein</fullName>
    </submittedName>
</protein>
<name>A0A6S7AIX4_9BURK</name>
<sequence length="103" mass="11914">MPFRPPLPLAQLRAIQDRHRGPDGKIHDADVLALLLEVKRYRSFILRTKQLSSEFKRPAGVLAPVYDEWWDTLLAEPCVAEQEQMIRELLEAPNKLRKGMAPR</sequence>
<gene>
    <name evidence="1" type="ORF">LMG3441_04809</name>
</gene>
<dbReference type="EMBL" id="CADIJQ010000009">
    <property type="protein sequence ID" value="CAB3732425.1"/>
    <property type="molecule type" value="Genomic_DNA"/>
</dbReference>
<dbReference type="AlphaFoldDB" id="A0A6S7AIX4"/>
<evidence type="ECO:0000313" key="1">
    <source>
        <dbReference type="EMBL" id="CAB3732425.1"/>
    </source>
</evidence>
<dbReference type="Proteomes" id="UP000494269">
    <property type="component" value="Unassembled WGS sequence"/>
</dbReference>
<evidence type="ECO:0000313" key="2">
    <source>
        <dbReference type="Proteomes" id="UP000494269"/>
    </source>
</evidence>
<organism evidence="1 2">
    <name type="scientific">Achromobacter kerstersii</name>
    <dbReference type="NCBI Taxonomy" id="1353890"/>
    <lineage>
        <taxon>Bacteria</taxon>
        <taxon>Pseudomonadati</taxon>
        <taxon>Pseudomonadota</taxon>
        <taxon>Betaproteobacteria</taxon>
        <taxon>Burkholderiales</taxon>
        <taxon>Alcaligenaceae</taxon>
        <taxon>Achromobacter</taxon>
    </lineage>
</organism>
<dbReference type="RefSeq" id="WP_175171222.1">
    <property type="nucleotide sequence ID" value="NZ_CADIJQ010000009.1"/>
</dbReference>
<accession>A0A6S7AIX4</accession>
<proteinExistence type="predicted"/>
<keyword evidence="2" id="KW-1185">Reference proteome</keyword>
<reference evidence="1 2" key="1">
    <citation type="submission" date="2020-04" db="EMBL/GenBank/DDBJ databases">
        <authorList>
            <person name="De Canck E."/>
        </authorList>
    </citation>
    <scope>NUCLEOTIDE SEQUENCE [LARGE SCALE GENOMIC DNA]</scope>
    <source>
        <strain evidence="1 2">LMG 3441</strain>
    </source>
</reference>